<comment type="caution">
    <text evidence="1">The sequence shown here is derived from an EMBL/GenBank/DDBJ whole genome shotgun (WGS) entry which is preliminary data.</text>
</comment>
<organism evidence="1 2">
    <name type="scientific">Hymenobacter luteus</name>
    <dbReference type="NCBI Taxonomy" id="1411122"/>
    <lineage>
        <taxon>Bacteria</taxon>
        <taxon>Pseudomonadati</taxon>
        <taxon>Bacteroidota</taxon>
        <taxon>Cytophagia</taxon>
        <taxon>Cytophagales</taxon>
        <taxon>Hymenobacteraceae</taxon>
        <taxon>Hymenobacter</taxon>
    </lineage>
</organism>
<dbReference type="InterPro" id="IPR038056">
    <property type="entry name" value="YjbR-like_sf"/>
</dbReference>
<dbReference type="Pfam" id="PF04237">
    <property type="entry name" value="YjbR"/>
    <property type="match status" value="1"/>
</dbReference>
<protein>
    <submittedName>
        <fullName evidence="1">Putative DNA-binding protein (MmcQ/YjbR family)</fullName>
    </submittedName>
</protein>
<dbReference type="PANTHER" id="PTHR35145">
    <property type="entry name" value="CYTOPLASMIC PROTEIN-RELATED"/>
    <property type="match status" value="1"/>
</dbReference>
<gene>
    <name evidence="1" type="ORF">HNQ93_002638</name>
</gene>
<dbReference type="SUPFAM" id="SSF142906">
    <property type="entry name" value="YjbR-like"/>
    <property type="match status" value="1"/>
</dbReference>
<dbReference type="Gene3D" id="3.90.1150.30">
    <property type="match status" value="1"/>
</dbReference>
<keyword evidence="2" id="KW-1185">Reference proteome</keyword>
<dbReference type="InterPro" id="IPR007351">
    <property type="entry name" value="YjbR"/>
</dbReference>
<sequence length="127" mass="14407">MNIEDFRDYCLLKAGVTEETPFGPDTLVFKVGGKVFALTDINTFGSINLKCDPERAQELREQHDYVLPGFHMNKKHWNTVLMGTGIPGRQLRELIDHSYDLVRASLPRKQREELAAAEQEGESSSEI</sequence>
<proteinExistence type="predicted"/>
<dbReference type="Proteomes" id="UP000532746">
    <property type="component" value="Unassembled WGS sequence"/>
</dbReference>
<dbReference type="EMBL" id="JACHGG010000003">
    <property type="protein sequence ID" value="MBB6059778.1"/>
    <property type="molecule type" value="Genomic_DNA"/>
</dbReference>
<name>A0A7W9T2Z8_9BACT</name>
<keyword evidence="1" id="KW-0238">DNA-binding</keyword>
<dbReference type="GO" id="GO:0003677">
    <property type="term" value="F:DNA binding"/>
    <property type="evidence" value="ECO:0007669"/>
    <property type="project" value="UniProtKB-KW"/>
</dbReference>
<dbReference type="InterPro" id="IPR058532">
    <property type="entry name" value="YjbR/MT2646/Rv2570-like"/>
</dbReference>
<dbReference type="PANTHER" id="PTHR35145:SF1">
    <property type="entry name" value="CYTOPLASMIC PROTEIN"/>
    <property type="match status" value="1"/>
</dbReference>
<evidence type="ECO:0000313" key="2">
    <source>
        <dbReference type="Proteomes" id="UP000532746"/>
    </source>
</evidence>
<dbReference type="RefSeq" id="WP_139921650.1">
    <property type="nucleotide sequence ID" value="NZ_JACHGG010000003.1"/>
</dbReference>
<dbReference type="AlphaFoldDB" id="A0A7W9T2Z8"/>
<reference evidence="1 2" key="1">
    <citation type="submission" date="2020-08" db="EMBL/GenBank/DDBJ databases">
        <title>Genomic Encyclopedia of Type Strains, Phase IV (KMG-IV): sequencing the most valuable type-strain genomes for metagenomic binning, comparative biology and taxonomic classification.</title>
        <authorList>
            <person name="Goeker M."/>
        </authorList>
    </citation>
    <scope>NUCLEOTIDE SEQUENCE [LARGE SCALE GENOMIC DNA]</scope>
    <source>
        <strain evidence="1 2">DSM 26718</strain>
    </source>
</reference>
<evidence type="ECO:0000313" key="1">
    <source>
        <dbReference type="EMBL" id="MBB6059778.1"/>
    </source>
</evidence>
<accession>A0A7W9T2Z8</accession>